<feature type="chain" id="PRO_5046319996" evidence="2">
    <location>
        <begin position="43"/>
        <end position="161"/>
    </location>
</feature>
<organism evidence="3 4">
    <name type="scientific">Marinibaculum pumilum</name>
    <dbReference type="NCBI Taxonomy" id="1766165"/>
    <lineage>
        <taxon>Bacteria</taxon>
        <taxon>Pseudomonadati</taxon>
        <taxon>Pseudomonadota</taxon>
        <taxon>Alphaproteobacteria</taxon>
        <taxon>Rhodospirillales</taxon>
        <taxon>Rhodospirillaceae</taxon>
        <taxon>Marinibaculum</taxon>
    </lineage>
</organism>
<feature type="compositionally biased region" description="Basic and acidic residues" evidence="1">
    <location>
        <begin position="135"/>
        <end position="161"/>
    </location>
</feature>
<evidence type="ECO:0000256" key="1">
    <source>
        <dbReference type="SAM" id="MobiDB-lite"/>
    </source>
</evidence>
<dbReference type="Proteomes" id="UP001595528">
    <property type="component" value="Unassembled WGS sequence"/>
</dbReference>
<keyword evidence="2" id="KW-0732">Signal</keyword>
<proteinExistence type="predicted"/>
<feature type="region of interest" description="Disordered" evidence="1">
    <location>
        <begin position="79"/>
        <end position="161"/>
    </location>
</feature>
<protein>
    <submittedName>
        <fullName evidence="3">Uncharacterized protein</fullName>
    </submittedName>
</protein>
<gene>
    <name evidence="3" type="ORF">ACFOGJ_06965</name>
</gene>
<reference evidence="4" key="1">
    <citation type="journal article" date="2019" name="Int. J. Syst. Evol. Microbiol.">
        <title>The Global Catalogue of Microorganisms (GCM) 10K type strain sequencing project: providing services to taxonomists for standard genome sequencing and annotation.</title>
        <authorList>
            <consortium name="The Broad Institute Genomics Platform"/>
            <consortium name="The Broad Institute Genome Sequencing Center for Infectious Disease"/>
            <person name="Wu L."/>
            <person name="Ma J."/>
        </authorList>
    </citation>
    <scope>NUCLEOTIDE SEQUENCE [LARGE SCALE GENOMIC DNA]</scope>
    <source>
        <strain evidence="4">KCTC 42964</strain>
    </source>
</reference>
<sequence length="161" mass="17152">MAKPQAKGRQQRGIRVRLLPGRRAVAPAAVLALALAVVPAAAQDDQGAKEQLDSAGKLALEAANKMVRALELFIDDLPQYEPPEVMPNGDIILRRVNPPGDDSMDSDSRDLEGTEQREALVPEKPEGQGSGPDSGAREAPRSNRTPDGDKGGDGDEGERRI</sequence>
<comment type="caution">
    <text evidence="3">The sequence shown here is derived from an EMBL/GenBank/DDBJ whole genome shotgun (WGS) entry which is preliminary data.</text>
</comment>
<name>A0ABV7KXC3_9PROT</name>
<keyword evidence="4" id="KW-1185">Reference proteome</keyword>
<evidence type="ECO:0000256" key="2">
    <source>
        <dbReference type="SAM" id="SignalP"/>
    </source>
</evidence>
<dbReference type="RefSeq" id="WP_379899120.1">
    <property type="nucleotide sequence ID" value="NZ_JBHRTR010000019.1"/>
</dbReference>
<dbReference type="EMBL" id="JBHRTR010000019">
    <property type="protein sequence ID" value="MFC3226962.1"/>
    <property type="molecule type" value="Genomic_DNA"/>
</dbReference>
<feature type="signal peptide" evidence="2">
    <location>
        <begin position="1"/>
        <end position="42"/>
    </location>
</feature>
<feature type="compositionally biased region" description="Basic and acidic residues" evidence="1">
    <location>
        <begin position="106"/>
        <end position="126"/>
    </location>
</feature>
<evidence type="ECO:0000313" key="4">
    <source>
        <dbReference type="Proteomes" id="UP001595528"/>
    </source>
</evidence>
<evidence type="ECO:0000313" key="3">
    <source>
        <dbReference type="EMBL" id="MFC3226962.1"/>
    </source>
</evidence>
<accession>A0ABV7KXC3</accession>